<dbReference type="Proteomes" id="UP001642464">
    <property type="component" value="Unassembled WGS sequence"/>
</dbReference>
<accession>A0ABP0QQ26</accession>
<keyword evidence="2" id="KW-1185">Reference proteome</keyword>
<comment type="caution">
    <text evidence="1">The sequence shown here is derived from an EMBL/GenBank/DDBJ whole genome shotgun (WGS) entry which is preliminary data.</text>
</comment>
<gene>
    <name evidence="1" type="ORF">SCF082_LOCUS42437</name>
</gene>
<feature type="non-terminal residue" evidence="1">
    <location>
        <position position="1"/>
    </location>
</feature>
<name>A0ABP0QQ26_9DINO</name>
<protein>
    <submittedName>
        <fullName evidence="1">Pre-mRNA-splicing factor 18</fullName>
    </submittedName>
</protein>
<sequence length="69" mass="8170">EYFAEKKREEEKWKADEEARMQQLEVHFTKSGQKDQESKKEIPAHLLDEALLADDDAEWRHSEDGGRLL</sequence>
<organism evidence="1 2">
    <name type="scientific">Durusdinium trenchii</name>
    <dbReference type="NCBI Taxonomy" id="1381693"/>
    <lineage>
        <taxon>Eukaryota</taxon>
        <taxon>Sar</taxon>
        <taxon>Alveolata</taxon>
        <taxon>Dinophyceae</taxon>
        <taxon>Suessiales</taxon>
        <taxon>Symbiodiniaceae</taxon>
        <taxon>Durusdinium</taxon>
    </lineage>
</organism>
<reference evidence="1 2" key="1">
    <citation type="submission" date="2024-02" db="EMBL/GenBank/DDBJ databases">
        <authorList>
            <person name="Chen Y."/>
            <person name="Shah S."/>
            <person name="Dougan E. K."/>
            <person name="Thang M."/>
            <person name="Chan C."/>
        </authorList>
    </citation>
    <scope>NUCLEOTIDE SEQUENCE [LARGE SCALE GENOMIC DNA]</scope>
</reference>
<dbReference type="EMBL" id="CAXAMM010039914">
    <property type="protein sequence ID" value="CAK9089945.1"/>
    <property type="molecule type" value="Genomic_DNA"/>
</dbReference>
<evidence type="ECO:0000313" key="2">
    <source>
        <dbReference type="Proteomes" id="UP001642464"/>
    </source>
</evidence>
<evidence type="ECO:0000313" key="1">
    <source>
        <dbReference type="EMBL" id="CAK9089945.1"/>
    </source>
</evidence>
<proteinExistence type="predicted"/>